<dbReference type="GO" id="GO:0032259">
    <property type="term" value="P:methylation"/>
    <property type="evidence" value="ECO:0007669"/>
    <property type="project" value="UniProtKB-KW"/>
</dbReference>
<comment type="similarity">
    <text evidence="2">Belongs to the eukaryotic/archaeal PrmC-related family.</text>
</comment>
<dbReference type="EMBL" id="KV453910">
    <property type="protein sequence ID" value="ODV81062.1"/>
    <property type="molecule type" value="Genomic_DNA"/>
</dbReference>
<dbReference type="InterPro" id="IPR007848">
    <property type="entry name" value="Small_mtfrase_dom"/>
</dbReference>
<dbReference type="SUPFAM" id="SSF53335">
    <property type="entry name" value="S-adenosyl-L-methionine-dependent methyltransferases"/>
    <property type="match status" value="1"/>
</dbReference>
<dbReference type="GO" id="GO:0008276">
    <property type="term" value="F:protein methyltransferase activity"/>
    <property type="evidence" value="ECO:0007669"/>
    <property type="project" value="EnsemblFungi"/>
</dbReference>
<dbReference type="GO" id="GO:0006417">
    <property type="term" value="P:regulation of translation"/>
    <property type="evidence" value="ECO:0007669"/>
    <property type="project" value="EnsemblFungi"/>
</dbReference>
<gene>
    <name evidence="8" type="ORF">CANTADRAFT_48074</name>
</gene>
<proteinExistence type="inferred from homology"/>
<dbReference type="InterPro" id="IPR002052">
    <property type="entry name" value="DNA_methylase_N6_adenine_CS"/>
</dbReference>
<dbReference type="GO" id="GO:0005634">
    <property type="term" value="C:nucleus"/>
    <property type="evidence" value="ECO:0007669"/>
    <property type="project" value="UniProtKB-SubCell"/>
</dbReference>
<evidence type="ECO:0000256" key="2">
    <source>
        <dbReference type="ARBA" id="ARBA00006149"/>
    </source>
</evidence>
<keyword evidence="3 8" id="KW-0489">Methyltransferase</keyword>
<dbReference type="InterPro" id="IPR029063">
    <property type="entry name" value="SAM-dependent_MTases_sf"/>
</dbReference>
<organism evidence="8 9">
    <name type="scientific">Suhomyces tanzawaensis NRRL Y-17324</name>
    <dbReference type="NCBI Taxonomy" id="984487"/>
    <lineage>
        <taxon>Eukaryota</taxon>
        <taxon>Fungi</taxon>
        <taxon>Dikarya</taxon>
        <taxon>Ascomycota</taxon>
        <taxon>Saccharomycotina</taxon>
        <taxon>Pichiomycetes</taxon>
        <taxon>Debaryomycetaceae</taxon>
        <taxon>Suhomyces</taxon>
    </lineage>
</organism>
<evidence type="ECO:0000259" key="7">
    <source>
        <dbReference type="Pfam" id="PF05175"/>
    </source>
</evidence>
<dbReference type="InterPro" id="IPR004557">
    <property type="entry name" value="PrmC-related"/>
</dbReference>
<keyword evidence="5" id="KW-0949">S-adenosyl-L-methionine</keyword>
<dbReference type="GO" id="GO:0015934">
    <property type="term" value="C:large ribosomal subunit"/>
    <property type="evidence" value="ECO:0007669"/>
    <property type="project" value="EnsemblFungi"/>
</dbReference>
<keyword evidence="4" id="KW-0808">Transferase</keyword>
<dbReference type="GO" id="GO:0042273">
    <property type="term" value="P:ribosomal large subunit biogenesis"/>
    <property type="evidence" value="ECO:0007669"/>
    <property type="project" value="EnsemblFungi"/>
</dbReference>
<dbReference type="GO" id="GO:0035657">
    <property type="term" value="C:eRF1 methyltransferase complex"/>
    <property type="evidence" value="ECO:0007669"/>
    <property type="project" value="EnsemblFungi"/>
</dbReference>
<dbReference type="Proteomes" id="UP000094285">
    <property type="component" value="Unassembled WGS sequence"/>
</dbReference>
<name>A0A1E4SNU6_9ASCO</name>
<dbReference type="Pfam" id="PF05175">
    <property type="entry name" value="MTS"/>
    <property type="match status" value="1"/>
</dbReference>
<dbReference type="Gene3D" id="3.40.50.150">
    <property type="entry name" value="Vaccinia Virus protein VP39"/>
    <property type="match status" value="1"/>
</dbReference>
<dbReference type="CDD" id="cd02440">
    <property type="entry name" value="AdoMet_MTases"/>
    <property type="match status" value="1"/>
</dbReference>
<dbReference type="GeneID" id="30983676"/>
<comment type="subcellular location">
    <subcellularLocation>
        <location evidence="1">Nucleus</location>
    </subcellularLocation>
</comment>
<dbReference type="STRING" id="984487.A0A1E4SNU6"/>
<dbReference type="FunFam" id="3.40.50.150:FF:000077">
    <property type="entry name" value="HemK methyltransferase family member 2"/>
    <property type="match status" value="1"/>
</dbReference>
<dbReference type="OrthoDB" id="406152at2759"/>
<dbReference type="PROSITE" id="PS00092">
    <property type="entry name" value="N6_MTASE"/>
    <property type="match status" value="1"/>
</dbReference>
<evidence type="ECO:0000256" key="5">
    <source>
        <dbReference type="ARBA" id="ARBA00022691"/>
    </source>
</evidence>
<dbReference type="PANTHER" id="PTHR45875:SF1">
    <property type="entry name" value="METHYLTRANSFERASE N6AMT1"/>
    <property type="match status" value="1"/>
</dbReference>
<protein>
    <submittedName>
        <fullName evidence="8">Putative methylase</fullName>
    </submittedName>
</protein>
<evidence type="ECO:0000256" key="3">
    <source>
        <dbReference type="ARBA" id="ARBA00022603"/>
    </source>
</evidence>
<accession>A0A1E4SNU6</accession>
<dbReference type="InterPro" id="IPR052190">
    <property type="entry name" value="Euk-Arch_PrmC-MTase"/>
</dbReference>
<dbReference type="RefSeq" id="XP_020066184.1">
    <property type="nucleotide sequence ID" value="XM_020209540.1"/>
</dbReference>
<dbReference type="PANTHER" id="PTHR45875">
    <property type="entry name" value="METHYLTRANSFERASE N6AMT1"/>
    <property type="match status" value="1"/>
</dbReference>
<feature type="domain" description="Methyltransferase small" evidence="7">
    <location>
        <begin position="45"/>
        <end position="126"/>
    </location>
</feature>
<evidence type="ECO:0000256" key="6">
    <source>
        <dbReference type="ARBA" id="ARBA00023242"/>
    </source>
</evidence>
<sequence length="221" mass="24572">MLATPVVKDLNYDKVYEPAEDSFLLLDCFEEQSLYLKSRFSSNVPVVVEIGSGSGIVTTFLHQHILPESVYIATDVNPHACETVLKTAKDNSATNYLVDSCQMDLTTAVRKQEVDVLVFNPPYVPAEEVPKVPETSEDSTWLDLALLGGPDGMIITWKVLHSLDTILSPKGAAYILFCARNKPDEVAEKMRALGWDCEVVIHRKAGWEVLSVIRFTRAEAK</sequence>
<keyword evidence="6" id="KW-0539">Nucleus</keyword>
<keyword evidence="9" id="KW-1185">Reference proteome</keyword>
<dbReference type="GO" id="GO:0008757">
    <property type="term" value="F:S-adenosylmethionine-dependent methyltransferase activity"/>
    <property type="evidence" value="ECO:0007669"/>
    <property type="project" value="EnsemblFungi"/>
</dbReference>
<evidence type="ECO:0000313" key="8">
    <source>
        <dbReference type="EMBL" id="ODV81062.1"/>
    </source>
</evidence>
<evidence type="ECO:0000313" key="9">
    <source>
        <dbReference type="Proteomes" id="UP000094285"/>
    </source>
</evidence>
<dbReference type="NCBIfam" id="TIGR00537">
    <property type="entry name" value="hemK_rel_arch"/>
    <property type="match status" value="1"/>
</dbReference>
<dbReference type="AlphaFoldDB" id="A0A1E4SNU6"/>
<dbReference type="GO" id="GO:0003676">
    <property type="term" value="F:nucleic acid binding"/>
    <property type="evidence" value="ECO:0007669"/>
    <property type="project" value="InterPro"/>
</dbReference>
<evidence type="ECO:0000256" key="1">
    <source>
        <dbReference type="ARBA" id="ARBA00004123"/>
    </source>
</evidence>
<evidence type="ECO:0000256" key="4">
    <source>
        <dbReference type="ARBA" id="ARBA00022679"/>
    </source>
</evidence>
<reference evidence="9" key="1">
    <citation type="submission" date="2016-05" db="EMBL/GenBank/DDBJ databases">
        <title>Comparative genomics of biotechnologically important yeasts.</title>
        <authorList>
            <consortium name="DOE Joint Genome Institute"/>
            <person name="Riley R."/>
            <person name="Haridas S."/>
            <person name="Wolfe K.H."/>
            <person name="Lopes M.R."/>
            <person name="Hittinger C.T."/>
            <person name="Goker M."/>
            <person name="Salamov A."/>
            <person name="Wisecaver J."/>
            <person name="Long T.M."/>
            <person name="Aerts A.L."/>
            <person name="Barry K."/>
            <person name="Choi C."/>
            <person name="Clum A."/>
            <person name="Coughlan A.Y."/>
            <person name="Deshpande S."/>
            <person name="Douglass A.P."/>
            <person name="Hanson S.J."/>
            <person name="Klenk H.-P."/>
            <person name="Labutti K."/>
            <person name="Lapidus A."/>
            <person name="Lindquist E."/>
            <person name="Lipzen A."/>
            <person name="Meier-Kolthoff J.P."/>
            <person name="Ohm R.A."/>
            <person name="Otillar R.P."/>
            <person name="Pangilinan J."/>
            <person name="Peng Y."/>
            <person name="Rokas A."/>
            <person name="Rosa C.A."/>
            <person name="Scheuner C."/>
            <person name="Sibirny A.A."/>
            <person name="Slot J.C."/>
            <person name="Stielow J.B."/>
            <person name="Sun H."/>
            <person name="Kurtzman C.P."/>
            <person name="Blackwell M."/>
            <person name="Grigoriev I.V."/>
            <person name="Jeffries T.W."/>
        </authorList>
    </citation>
    <scope>NUCLEOTIDE SEQUENCE [LARGE SCALE GENOMIC DNA]</scope>
    <source>
        <strain evidence="9">NRRL Y-17324</strain>
    </source>
</reference>